<dbReference type="RefSeq" id="WP_139680794.1">
    <property type="nucleotide sequence ID" value="NZ_CP040846.1"/>
</dbReference>
<evidence type="ECO:0000259" key="6">
    <source>
        <dbReference type="Pfam" id="PF00496"/>
    </source>
</evidence>
<keyword evidence="5" id="KW-0472">Membrane</keyword>
<keyword evidence="2" id="KW-0813">Transport</keyword>
<organism evidence="7 8">
    <name type="scientific">Thermococcus indicus</name>
    <dbReference type="NCBI Taxonomy" id="2586643"/>
    <lineage>
        <taxon>Archaea</taxon>
        <taxon>Methanobacteriati</taxon>
        <taxon>Methanobacteriota</taxon>
        <taxon>Thermococci</taxon>
        <taxon>Thermococcales</taxon>
        <taxon>Thermococcaceae</taxon>
        <taxon>Thermococcus</taxon>
    </lineage>
</organism>
<feature type="domain" description="Solute-binding protein family 5" evidence="6">
    <location>
        <begin position="46"/>
        <end position="274"/>
    </location>
</feature>
<keyword evidence="3" id="KW-0732">Signal</keyword>
<keyword evidence="8" id="KW-1185">Reference proteome</keyword>
<dbReference type="GO" id="GO:1904680">
    <property type="term" value="F:peptide transmembrane transporter activity"/>
    <property type="evidence" value="ECO:0007669"/>
    <property type="project" value="TreeGrafter"/>
</dbReference>
<evidence type="ECO:0000256" key="5">
    <source>
        <dbReference type="SAM" id="Phobius"/>
    </source>
</evidence>
<dbReference type="SUPFAM" id="SSF53850">
    <property type="entry name" value="Periplasmic binding protein-like II"/>
    <property type="match status" value="1"/>
</dbReference>
<dbReference type="Gene3D" id="3.10.105.10">
    <property type="entry name" value="Dipeptide-binding Protein, Domain 3"/>
    <property type="match status" value="1"/>
</dbReference>
<dbReference type="Proteomes" id="UP000306007">
    <property type="component" value="Chromosome"/>
</dbReference>
<evidence type="ECO:0000256" key="4">
    <source>
        <dbReference type="SAM" id="Coils"/>
    </source>
</evidence>
<dbReference type="PANTHER" id="PTHR30290:SF9">
    <property type="entry name" value="OLIGOPEPTIDE-BINDING PROTEIN APPA"/>
    <property type="match status" value="1"/>
</dbReference>
<dbReference type="GeneID" id="40474995"/>
<sequence>MRSAIVLSLLALVLLAPLAEADEWSPVEVIEFQGIQSPGPVIPRIAKGEYDVGLFSLPAGDYRGLPKDLLKNLELYKTVVSYTDLTFNTYHDPDKEAPIVTVGNETYFNPFAIREVRFAMNYLISREYIAREVYEGSAAPMFSCVRPSHPADKYFEPVYAALNLTAEGNEELALQMMETAMEEAAEEVARYSHRLEKVNGTWHFDGRPVTVKLAVRTEDERAKLGIYIAEQLRKAGFAVEKIFLDRYKAGQLVFARPPSNYEWNVYTGGWFADKDASLWINDYAAWFYSAWYGYLPGRVEPKHLNTVTVMEFLRKAGNGDPDNGLNAIGAEYYGKASELGGILNWTEEELTRLLTNISAEVNGESYAITSAGQYWDLQKIAVGIGIMEGARIFLVEEWELSPVNRERVKGITPDPTTGILNRWSFLNARTPDGVLKVAYFVPTCGLCDSFNPVSGFDTHVFPANLWGLVHDPGIFLGPGGLYTPYRCNWTVERGNFTVPGSAVTYNQTRGWIAAHAGETADVKVTVTCDLGEWHDGVRMRMADIKYYIAFLYTWAYRDGPDDPYYDENLGDTAASLSKVLGFQFTGDGYVVYGSYAHPFADDLTTKTYVFYPEFPWELYYAMGELVANASEYGIWRGYSFTRNGRNVESLNIMAKEHAEDLARVLEVLKEQKAVPGAIAGDVADPGEGYARAIEWISVKGHAVISNGPFYIEKYEPRTLYLELRAFRGVSPIPSPAAAPTTSPKPAGEPGGSQSTATKAIYAIGIVGVLILALVLVRKRG</sequence>
<dbReference type="InterPro" id="IPR039424">
    <property type="entry name" value="SBP_5"/>
</dbReference>
<feature type="transmembrane region" description="Helical" evidence="5">
    <location>
        <begin position="759"/>
        <end position="776"/>
    </location>
</feature>
<dbReference type="KEGG" id="tic:FH039_07385"/>
<evidence type="ECO:0000313" key="7">
    <source>
        <dbReference type="EMBL" id="QDA31453.1"/>
    </source>
</evidence>
<name>A0A4Y5SKN2_9EURY</name>
<dbReference type="PANTHER" id="PTHR30290">
    <property type="entry name" value="PERIPLASMIC BINDING COMPONENT OF ABC TRANSPORTER"/>
    <property type="match status" value="1"/>
</dbReference>
<dbReference type="OrthoDB" id="194307at2157"/>
<dbReference type="Pfam" id="PF00496">
    <property type="entry name" value="SBP_bac_5"/>
    <property type="match status" value="1"/>
</dbReference>
<protein>
    <submittedName>
        <fullName evidence="7">Peptide ABC transporter substrate-binding protein</fullName>
    </submittedName>
</protein>
<accession>A0A4Y5SKN2</accession>
<feature type="coiled-coil region" evidence="4">
    <location>
        <begin position="174"/>
        <end position="201"/>
    </location>
</feature>
<reference evidence="7 8" key="1">
    <citation type="submission" date="2019-06" db="EMBL/GenBank/DDBJ databases">
        <title>Thermococcus indicus sp. nov., a Fe(III)-reducing hyperthermophilic archaeon isolated from the Onnuri vent field of the Central Indian Ocean ridge.</title>
        <authorList>
            <person name="Lim J.K."/>
            <person name="Kim Y.J."/>
            <person name="Kwon K.K."/>
        </authorList>
    </citation>
    <scope>NUCLEOTIDE SEQUENCE [LARGE SCALE GENOMIC DNA]</scope>
    <source>
        <strain evidence="7 8">IOH1</strain>
    </source>
</reference>
<evidence type="ECO:0000313" key="8">
    <source>
        <dbReference type="Proteomes" id="UP000306007"/>
    </source>
</evidence>
<evidence type="ECO:0000256" key="3">
    <source>
        <dbReference type="ARBA" id="ARBA00022729"/>
    </source>
</evidence>
<keyword evidence="5" id="KW-1133">Transmembrane helix</keyword>
<dbReference type="InterPro" id="IPR000914">
    <property type="entry name" value="SBP_5_dom"/>
</dbReference>
<proteinExistence type="inferred from homology"/>
<gene>
    <name evidence="7" type="ORF">FH039_07385</name>
</gene>
<comment type="similarity">
    <text evidence="1">Belongs to the bacterial solute-binding protein 5 family.</text>
</comment>
<dbReference type="AlphaFoldDB" id="A0A4Y5SKN2"/>
<keyword evidence="5" id="KW-0812">Transmembrane</keyword>
<dbReference type="GO" id="GO:0015833">
    <property type="term" value="P:peptide transport"/>
    <property type="evidence" value="ECO:0007669"/>
    <property type="project" value="TreeGrafter"/>
</dbReference>
<dbReference type="EMBL" id="CP040846">
    <property type="protein sequence ID" value="QDA31453.1"/>
    <property type="molecule type" value="Genomic_DNA"/>
</dbReference>
<evidence type="ECO:0000256" key="1">
    <source>
        <dbReference type="ARBA" id="ARBA00005695"/>
    </source>
</evidence>
<keyword evidence="4" id="KW-0175">Coiled coil</keyword>
<evidence type="ECO:0000256" key="2">
    <source>
        <dbReference type="ARBA" id="ARBA00022448"/>
    </source>
</evidence>